<feature type="compositionally biased region" description="Polar residues" evidence="1">
    <location>
        <begin position="206"/>
        <end position="215"/>
    </location>
</feature>
<accession>A0A0G4I2B8</accession>
<evidence type="ECO:0000313" key="2">
    <source>
        <dbReference type="EMBL" id="CEM51056.1"/>
    </source>
</evidence>
<protein>
    <submittedName>
        <fullName evidence="2">Uncharacterized protein</fullName>
    </submittedName>
</protein>
<sequence>MRPSAICASIAPPTVLAKHFRCTILALRANTTVLTDALSSTVLALIALSATLTDALPPTVLWVGGWSNSKFSICLFVGRGRRASCTLSGTPHSTEIPTTSLSCPSPPSAQTWIVLTPLAPTEERSERGGAPTRRTIRKSPSINGSRDTRSQGCGTSNSVHCQSFGIASSRNFNSDTPTPPPSSPVSTPFTNLQRHPSWILGDLSSPHLTPTTDARTVQDSETTHHPTPTHPAQGTLP</sequence>
<dbReference type="EMBL" id="CDMZ01004832">
    <property type="protein sequence ID" value="CEM51056.1"/>
    <property type="molecule type" value="Genomic_DNA"/>
</dbReference>
<dbReference type="VEuPathDB" id="CryptoDB:Cvel_10350"/>
<proteinExistence type="predicted"/>
<name>A0A0G4I2B8_9ALVE</name>
<dbReference type="AlphaFoldDB" id="A0A0G4I2B8"/>
<feature type="compositionally biased region" description="Polar residues" evidence="1">
    <location>
        <begin position="138"/>
        <end position="173"/>
    </location>
</feature>
<reference evidence="2" key="1">
    <citation type="submission" date="2014-11" db="EMBL/GenBank/DDBJ databases">
        <authorList>
            <person name="Otto D Thomas"/>
            <person name="Naeem Raeece"/>
        </authorList>
    </citation>
    <scope>NUCLEOTIDE SEQUENCE</scope>
</reference>
<evidence type="ECO:0000256" key="1">
    <source>
        <dbReference type="SAM" id="MobiDB-lite"/>
    </source>
</evidence>
<organism evidence="2">
    <name type="scientific">Chromera velia CCMP2878</name>
    <dbReference type="NCBI Taxonomy" id="1169474"/>
    <lineage>
        <taxon>Eukaryota</taxon>
        <taxon>Sar</taxon>
        <taxon>Alveolata</taxon>
        <taxon>Colpodellida</taxon>
        <taxon>Chromeraceae</taxon>
        <taxon>Chromera</taxon>
    </lineage>
</organism>
<gene>
    <name evidence="2" type="ORF">Cvel_10350</name>
</gene>
<feature type="region of interest" description="Disordered" evidence="1">
    <location>
        <begin position="118"/>
        <end position="237"/>
    </location>
</feature>